<dbReference type="SMART" id="SM00829">
    <property type="entry name" value="PKS_ER"/>
    <property type="match status" value="1"/>
</dbReference>
<comment type="caution">
    <text evidence="4">The sequence shown here is derived from an EMBL/GenBank/DDBJ whole genome shotgun (WGS) entry which is preliminary data.</text>
</comment>
<gene>
    <name evidence="4" type="ORF">CBYS24578_00001370</name>
</gene>
<evidence type="ECO:0000313" key="4">
    <source>
        <dbReference type="EMBL" id="CAH0001173.1"/>
    </source>
</evidence>
<evidence type="ECO:0000313" key="5">
    <source>
        <dbReference type="Proteomes" id="UP000754883"/>
    </source>
</evidence>
<reference evidence="4" key="1">
    <citation type="submission" date="2021-10" db="EMBL/GenBank/DDBJ databases">
        <authorList>
            <person name="Piombo E."/>
        </authorList>
    </citation>
    <scope>NUCLEOTIDE SEQUENCE</scope>
</reference>
<feature type="domain" description="Enoyl reductase (ER)" evidence="3">
    <location>
        <begin position="12"/>
        <end position="368"/>
    </location>
</feature>
<accession>A0A9N9YAJ4</accession>
<dbReference type="CDD" id="cd08249">
    <property type="entry name" value="enoyl_reductase_like"/>
    <property type="match status" value="1"/>
</dbReference>
<dbReference type="Gene3D" id="3.90.180.10">
    <property type="entry name" value="Medium-chain alcohol dehydrogenases, catalytic domain"/>
    <property type="match status" value="1"/>
</dbReference>
<dbReference type="OrthoDB" id="9992527at2759"/>
<dbReference type="SUPFAM" id="SSF50129">
    <property type="entry name" value="GroES-like"/>
    <property type="match status" value="1"/>
</dbReference>
<protein>
    <recommendedName>
        <fullName evidence="3">Enoyl reductase (ER) domain-containing protein</fullName>
    </recommendedName>
</protein>
<dbReference type="InterPro" id="IPR013149">
    <property type="entry name" value="ADH-like_C"/>
</dbReference>
<evidence type="ECO:0000256" key="1">
    <source>
        <dbReference type="ARBA" id="ARBA00008072"/>
    </source>
</evidence>
<dbReference type="Pfam" id="PF08240">
    <property type="entry name" value="ADH_N"/>
    <property type="match status" value="1"/>
</dbReference>
<dbReference type="PANTHER" id="PTHR45348">
    <property type="entry name" value="HYPOTHETICAL OXIDOREDUCTASE (EUROFUNG)"/>
    <property type="match status" value="1"/>
</dbReference>
<dbReference type="Proteomes" id="UP000754883">
    <property type="component" value="Unassembled WGS sequence"/>
</dbReference>
<dbReference type="InterPro" id="IPR047122">
    <property type="entry name" value="Trans-enoyl_RdTase-like"/>
</dbReference>
<dbReference type="InterPro" id="IPR013154">
    <property type="entry name" value="ADH-like_N"/>
</dbReference>
<keyword evidence="2" id="KW-0560">Oxidoreductase</keyword>
<comment type="similarity">
    <text evidence="1">Belongs to the zinc-containing alcohol dehydrogenase family.</text>
</comment>
<name>A0A9N9YAJ4_9HYPO</name>
<dbReference type="SUPFAM" id="SSF51735">
    <property type="entry name" value="NAD(P)-binding Rossmann-fold domains"/>
    <property type="match status" value="1"/>
</dbReference>
<dbReference type="GO" id="GO:0016651">
    <property type="term" value="F:oxidoreductase activity, acting on NAD(P)H"/>
    <property type="evidence" value="ECO:0007669"/>
    <property type="project" value="InterPro"/>
</dbReference>
<dbReference type="InterPro" id="IPR011032">
    <property type="entry name" value="GroES-like_sf"/>
</dbReference>
<organism evidence="4 5">
    <name type="scientific">Clonostachys byssicola</name>
    <dbReference type="NCBI Taxonomy" id="160290"/>
    <lineage>
        <taxon>Eukaryota</taxon>
        <taxon>Fungi</taxon>
        <taxon>Dikarya</taxon>
        <taxon>Ascomycota</taxon>
        <taxon>Pezizomycotina</taxon>
        <taxon>Sordariomycetes</taxon>
        <taxon>Hypocreomycetidae</taxon>
        <taxon>Hypocreales</taxon>
        <taxon>Bionectriaceae</taxon>
        <taxon>Clonostachys</taxon>
    </lineage>
</organism>
<dbReference type="InterPro" id="IPR036291">
    <property type="entry name" value="NAD(P)-bd_dom_sf"/>
</dbReference>
<dbReference type="Pfam" id="PF00107">
    <property type="entry name" value="ADH_zinc_N"/>
    <property type="match status" value="1"/>
</dbReference>
<sequence length="376" mass="40655">MSSLPTTQKAVALPAKRTPLIQISSPVVAPAAGEILVKVHWTASTPLDLHRADGGLLIPSYPSLMGSGGAAGTVVQVGPSGDLKGLKVGDKVMVFAFHGGVEANHQEYITIPAYLASRIPGSLSMEQAVTIPVNLVTAFHTITRDLDLELPWPIPQGGWRPAAADEPILVWGGSSSVGIFVIQVLRHWGYTNILVTASSRHHEYLRSIGATAVWDYTKPGVVAAILDHVKGRSEPQIPSIIDCIGSVKGTLEPLSKIAQKGTKVAIMLPVIIKDATEDEEPEYEMDVSKVLVGQWAEGVIPRGVRTHFYLQNEFFKEHLQPEIIPALVEQGVVHPNNYRVVEGKDLVERAQNALDLLRARAVSGERLIFRVAEEGN</sequence>
<dbReference type="AlphaFoldDB" id="A0A9N9YAJ4"/>
<evidence type="ECO:0000256" key="2">
    <source>
        <dbReference type="ARBA" id="ARBA00023002"/>
    </source>
</evidence>
<evidence type="ECO:0000259" key="3">
    <source>
        <dbReference type="SMART" id="SM00829"/>
    </source>
</evidence>
<dbReference type="PANTHER" id="PTHR45348:SF3">
    <property type="entry name" value="ENOYL REDUCTASE (ER) DOMAIN-CONTAINING PROTEIN"/>
    <property type="match status" value="1"/>
</dbReference>
<dbReference type="EMBL" id="CABFNO020001560">
    <property type="protein sequence ID" value="CAH0001173.1"/>
    <property type="molecule type" value="Genomic_DNA"/>
</dbReference>
<dbReference type="Gene3D" id="3.40.50.720">
    <property type="entry name" value="NAD(P)-binding Rossmann-like Domain"/>
    <property type="match status" value="1"/>
</dbReference>
<proteinExistence type="inferred from homology"/>
<dbReference type="InterPro" id="IPR020843">
    <property type="entry name" value="ER"/>
</dbReference>
<keyword evidence="5" id="KW-1185">Reference proteome</keyword>